<reference evidence="1" key="2">
    <citation type="journal article" date="2022" name="New Phytol.">
        <title>Evolutionary transition to the ectomycorrhizal habit in the genomes of a hyperdiverse lineage of mushroom-forming fungi.</title>
        <authorList>
            <person name="Looney B."/>
            <person name="Miyauchi S."/>
            <person name="Morin E."/>
            <person name="Drula E."/>
            <person name="Courty P.E."/>
            <person name="Kohler A."/>
            <person name="Kuo A."/>
            <person name="LaButti K."/>
            <person name="Pangilinan J."/>
            <person name="Lipzen A."/>
            <person name="Riley R."/>
            <person name="Andreopoulos W."/>
            <person name="He G."/>
            <person name="Johnson J."/>
            <person name="Nolan M."/>
            <person name="Tritt A."/>
            <person name="Barry K.W."/>
            <person name="Grigoriev I.V."/>
            <person name="Nagy L.G."/>
            <person name="Hibbett D."/>
            <person name="Henrissat B."/>
            <person name="Matheny P.B."/>
            <person name="Labbe J."/>
            <person name="Martin F.M."/>
        </authorList>
    </citation>
    <scope>NUCLEOTIDE SEQUENCE</scope>
    <source>
        <strain evidence="1">FP105234-sp</strain>
    </source>
</reference>
<evidence type="ECO:0000313" key="1">
    <source>
        <dbReference type="EMBL" id="KAI0038854.1"/>
    </source>
</evidence>
<dbReference type="EMBL" id="MU276398">
    <property type="protein sequence ID" value="KAI0038854.1"/>
    <property type="molecule type" value="Genomic_DNA"/>
</dbReference>
<comment type="caution">
    <text evidence="1">The sequence shown here is derived from an EMBL/GenBank/DDBJ whole genome shotgun (WGS) entry which is preliminary data.</text>
</comment>
<protein>
    <submittedName>
        <fullName evidence="1">Uncharacterized protein</fullName>
    </submittedName>
</protein>
<dbReference type="Proteomes" id="UP000814033">
    <property type="component" value="Unassembled WGS sequence"/>
</dbReference>
<evidence type="ECO:0000313" key="2">
    <source>
        <dbReference type="Proteomes" id="UP000814033"/>
    </source>
</evidence>
<gene>
    <name evidence="1" type="ORF">FA95DRAFT_1136172</name>
</gene>
<reference evidence="1" key="1">
    <citation type="submission" date="2021-02" db="EMBL/GenBank/DDBJ databases">
        <authorList>
            <consortium name="DOE Joint Genome Institute"/>
            <person name="Ahrendt S."/>
            <person name="Looney B.P."/>
            <person name="Miyauchi S."/>
            <person name="Morin E."/>
            <person name="Drula E."/>
            <person name="Courty P.E."/>
            <person name="Chicoki N."/>
            <person name="Fauchery L."/>
            <person name="Kohler A."/>
            <person name="Kuo A."/>
            <person name="Labutti K."/>
            <person name="Pangilinan J."/>
            <person name="Lipzen A."/>
            <person name="Riley R."/>
            <person name="Andreopoulos W."/>
            <person name="He G."/>
            <person name="Johnson J."/>
            <person name="Barry K.W."/>
            <person name="Grigoriev I.V."/>
            <person name="Nagy L."/>
            <person name="Hibbett D."/>
            <person name="Henrissat B."/>
            <person name="Matheny P.B."/>
            <person name="Labbe J."/>
            <person name="Martin F."/>
        </authorList>
    </citation>
    <scope>NUCLEOTIDE SEQUENCE</scope>
    <source>
        <strain evidence="1">FP105234-sp</strain>
    </source>
</reference>
<proteinExistence type="predicted"/>
<name>A0ACB8R422_9AGAM</name>
<keyword evidence="2" id="KW-1185">Reference proteome</keyword>
<organism evidence="1 2">
    <name type="scientific">Auriscalpium vulgare</name>
    <dbReference type="NCBI Taxonomy" id="40419"/>
    <lineage>
        <taxon>Eukaryota</taxon>
        <taxon>Fungi</taxon>
        <taxon>Dikarya</taxon>
        <taxon>Basidiomycota</taxon>
        <taxon>Agaricomycotina</taxon>
        <taxon>Agaricomycetes</taxon>
        <taxon>Russulales</taxon>
        <taxon>Auriscalpiaceae</taxon>
        <taxon>Auriscalpium</taxon>
    </lineage>
</organism>
<sequence>MGAAMARISTTRTTSCTCSAGPTPTTIRHLAPSSTHSSRASIYPSSSISADTRKQAIQLVAASMATSSTLGPAPSCGARTYTMNSAVIEDSPVADKDLREPRTTPAARSISPSMPRCRSSPATSR</sequence>
<accession>A0ACB8R422</accession>